<reference evidence="1" key="1">
    <citation type="journal article" date="2018" name="Antonie Van Leeuwenhoek">
        <title>Proteinivorax hydrogeniformans sp. nov., an anaerobic, haloalkaliphilic bacterium fermenting proteinaceous compounds with high hydrogen production.</title>
        <authorList>
            <person name="Boltyanskaya Y."/>
            <person name="Detkova E."/>
            <person name="Pimenov N."/>
            <person name="Kevbrin V."/>
        </authorList>
    </citation>
    <scope>NUCLEOTIDE SEQUENCE</scope>
    <source>
        <strain evidence="1">Z-710</strain>
    </source>
</reference>
<organism evidence="1">
    <name type="scientific">Proteinivorax hydrogeniformans</name>
    <dbReference type="NCBI Taxonomy" id="1826727"/>
    <lineage>
        <taxon>Bacteria</taxon>
        <taxon>Bacillati</taxon>
        <taxon>Bacillota</taxon>
        <taxon>Clostridia</taxon>
        <taxon>Eubacteriales</taxon>
        <taxon>Proteinivoracaceae</taxon>
        <taxon>Proteinivorax</taxon>
    </lineage>
</organism>
<name>A0AAU8HVZ2_9FIRM</name>
<dbReference type="EMBL" id="CP159485">
    <property type="protein sequence ID" value="XCI29581.1"/>
    <property type="molecule type" value="Genomic_DNA"/>
</dbReference>
<dbReference type="RefSeq" id="WP_353894129.1">
    <property type="nucleotide sequence ID" value="NZ_CP159485.1"/>
</dbReference>
<dbReference type="AlphaFoldDB" id="A0AAU8HVZ2"/>
<sequence length="139" mass="15935">MSFLKMLLPIFLLVTFTGCSNTYSIESLKVDLEEKGYIVSSYETEEFFIPTKTKRLKVNEETLYIYMFRSKLKMETAASQIDPNGAHYTSGSKVKSVSWVKPPSFYKRGRIIVQYFGEDEKVISDLTDILGEQFAGVKK</sequence>
<proteinExistence type="predicted"/>
<dbReference type="PROSITE" id="PS51257">
    <property type="entry name" value="PROKAR_LIPOPROTEIN"/>
    <property type="match status" value="1"/>
</dbReference>
<evidence type="ECO:0000313" key="1">
    <source>
        <dbReference type="EMBL" id="XCI29581.1"/>
    </source>
</evidence>
<reference evidence="1" key="2">
    <citation type="submission" date="2024-06" db="EMBL/GenBank/DDBJ databases">
        <authorList>
            <person name="Petrova K.O."/>
            <person name="Toshchakov S.V."/>
            <person name="Boltjanskaja Y.V."/>
            <person name="Kevbrin V.V."/>
        </authorList>
    </citation>
    <scope>NUCLEOTIDE SEQUENCE</scope>
    <source>
        <strain evidence="1">Z-710</strain>
    </source>
</reference>
<accession>A0AAU8HVZ2</accession>
<gene>
    <name evidence="1" type="ORF">PRVXH_000906</name>
</gene>
<evidence type="ECO:0008006" key="2">
    <source>
        <dbReference type="Google" id="ProtNLM"/>
    </source>
</evidence>
<protein>
    <recommendedName>
        <fullName evidence="2">Lipoprotein</fullName>
    </recommendedName>
</protein>